<evidence type="ECO:0000256" key="1">
    <source>
        <dbReference type="SAM" id="MobiDB-lite"/>
    </source>
</evidence>
<proteinExistence type="predicted"/>
<dbReference type="RefSeq" id="WP_212699706.1">
    <property type="nucleotide sequence ID" value="NZ_JADMKU010000002.1"/>
</dbReference>
<evidence type="ECO:0000313" key="2">
    <source>
        <dbReference type="EMBL" id="MBR9650201.1"/>
    </source>
</evidence>
<name>A0ABS5HN06_9RHOB</name>
<dbReference type="Proteomes" id="UP001195941">
    <property type="component" value="Unassembled WGS sequence"/>
</dbReference>
<dbReference type="EMBL" id="JADMKU010000002">
    <property type="protein sequence ID" value="MBR9650201.1"/>
    <property type="molecule type" value="Genomic_DNA"/>
</dbReference>
<feature type="region of interest" description="Disordered" evidence="1">
    <location>
        <begin position="28"/>
        <end position="83"/>
    </location>
</feature>
<organism evidence="2 3">
    <name type="scientific">Thalassovita aquimarina</name>
    <dbReference type="NCBI Taxonomy" id="2785917"/>
    <lineage>
        <taxon>Bacteria</taxon>
        <taxon>Pseudomonadati</taxon>
        <taxon>Pseudomonadota</taxon>
        <taxon>Alphaproteobacteria</taxon>
        <taxon>Rhodobacterales</taxon>
        <taxon>Roseobacteraceae</taxon>
        <taxon>Thalassovita</taxon>
    </lineage>
</organism>
<accession>A0ABS5HN06</accession>
<comment type="caution">
    <text evidence="2">The sequence shown here is derived from an EMBL/GenBank/DDBJ whole genome shotgun (WGS) entry which is preliminary data.</text>
</comment>
<dbReference type="Gene3D" id="2.150.10.10">
    <property type="entry name" value="Serralysin-like metalloprotease, C-terminal"/>
    <property type="match status" value="1"/>
</dbReference>
<reference evidence="2 3" key="1">
    <citation type="journal article" date="2021" name="Arch. Microbiol.">
        <title>Thalassobius aquimarinus sp. nov., isolated from the Sea of Japan seashore.</title>
        <authorList>
            <person name="Kurilenko V.V."/>
            <person name="Romanenko L.A."/>
            <person name="Chernysheva N.Y."/>
            <person name="Velansky P.V."/>
            <person name="Tekutyeva L.A."/>
            <person name="Isaeva M.P."/>
            <person name="Mikhailov V.V."/>
        </authorList>
    </citation>
    <scope>NUCLEOTIDE SEQUENCE [LARGE SCALE GENOMIC DNA]</scope>
    <source>
        <strain evidence="2 3">KMM 8518</strain>
    </source>
</reference>
<dbReference type="SUPFAM" id="SSF51120">
    <property type="entry name" value="beta-Roll"/>
    <property type="match status" value="1"/>
</dbReference>
<keyword evidence="3" id="KW-1185">Reference proteome</keyword>
<protein>
    <submittedName>
        <fullName evidence="2">Uncharacterized protein</fullName>
    </submittedName>
</protein>
<sequence length="195" mass="19582">MFMLTGVLGAMMVGVALVGLVSGLDLSDEKSLPETEPDGSGGGTPPQESVAQFPPSVASGTEGDEILTGGAGENQFNGFGGNDSVVGGGDTAIDAGSGDVVSLDDGAGSALTGDWIIDPVELTDFDVNEDTLLLIYDDTAEDEPVLELVPSPTDPESIVLTMNGDAVATLNHIDETSTNSIVLLPQSSLAGGNAS</sequence>
<gene>
    <name evidence="2" type="ORF">IT775_03555</name>
</gene>
<dbReference type="InterPro" id="IPR011049">
    <property type="entry name" value="Serralysin-like_metalloprot_C"/>
</dbReference>
<evidence type="ECO:0000313" key="3">
    <source>
        <dbReference type="Proteomes" id="UP001195941"/>
    </source>
</evidence>